<dbReference type="OrthoDB" id="2626781at2759"/>
<proteinExistence type="predicted"/>
<gene>
    <name evidence="1" type="ORF">SCLCIDRAFT_128650</name>
</gene>
<organism evidence="1 2">
    <name type="scientific">Scleroderma citrinum Foug A</name>
    <dbReference type="NCBI Taxonomy" id="1036808"/>
    <lineage>
        <taxon>Eukaryota</taxon>
        <taxon>Fungi</taxon>
        <taxon>Dikarya</taxon>
        <taxon>Basidiomycota</taxon>
        <taxon>Agaricomycotina</taxon>
        <taxon>Agaricomycetes</taxon>
        <taxon>Agaricomycetidae</taxon>
        <taxon>Boletales</taxon>
        <taxon>Sclerodermatineae</taxon>
        <taxon>Sclerodermataceae</taxon>
        <taxon>Scleroderma</taxon>
    </lineage>
</organism>
<keyword evidence="2" id="KW-1185">Reference proteome</keyword>
<accession>A0A0C3DBX9</accession>
<feature type="non-terminal residue" evidence="1">
    <location>
        <position position="1"/>
    </location>
</feature>
<dbReference type="HOGENOM" id="CLU_003703_6_1_1"/>
<dbReference type="InParanoid" id="A0A0C3DBX9"/>
<sequence length="76" mass="9031">YPVYRVHWLRTKALCDRWEEEVQLLTCETEWSQRFFSTRVDFWSGRSAEAAATGSARMACYSARQCHMYQQLQSLC</sequence>
<dbReference type="Proteomes" id="UP000053989">
    <property type="component" value="Unassembled WGS sequence"/>
</dbReference>
<name>A0A0C3DBX9_9AGAM</name>
<reference evidence="2" key="2">
    <citation type="submission" date="2015-01" db="EMBL/GenBank/DDBJ databases">
        <title>Evolutionary Origins and Diversification of the Mycorrhizal Mutualists.</title>
        <authorList>
            <consortium name="DOE Joint Genome Institute"/>
            <consortium name="Mycorrhizal Genomics Consortium"/>
            <person name="Kohler A."/>
            <person name="Kuo A."/>
            <person name="Nagy L.G."/>
            <person name="Floudas D."/>
            <person name="Copeland A."/>
            <person name="Barry K.W."/>
            <person name="Cichocki N."/>
            <person name="Veneault-Fourrey C."/>
            <person name="LaButti K."/>
            <person name="Lindquist E.A."/>
            <person name="Lipzen A."/>
            <person name="Lundell T."/>
            <person name="Morin E."/>
            <person name="Murat C."/>
            <person name="Riley R."/>
            <person name="Ohm R."/>
            <person name="Sun H."/>
            <person name="Tunlid A."/>
            <person name="Henrissat B."/>
            <person name="Grigoriev I.V."/>
            <person name="Hibbett D.S."/>
            <person name="Martin F."/>
        </authorList>
    </citation>
    <scope>NUCLEOTIDE SEQUENCE [LARGE SCALE GENOMIC DNA]</scope>
    <source>
        <strain evidence="2">Foug A</strain>
    </source>
</reference>
<reference evidence="1 2" key="1">
    <citation type="submission" date="2014-04" db="EMBL/GenBank/DDBJ databases">
        <authorList>
            <consortium name="DOE Joint Genome Institute"/>
            <person name="Kuo A."/>
            <person name="Kohler A."/>
            <person name="Nagy L.G."/>
            <person name="Floudas D."/>
            <person name="Copeland A."/>
            <person name="Barry K.W."/>
            <person name="Cichocki N."/>
            <person name="Veneault-Fourrey C."/>
            <person name="LaButti K."/>
            <person name="Lindquist E.A."/>
            <person name="Lipzen A."/>
            <person name="Lundell T."/>
            <person name="Morin E."/>
            <person name="Murat C."/>
            <person name="Sun H."/>
            <person name="Tunlid A."/>
            <person name="Henrissat B."/>
            <person name="Grigoriev I.V."/>
            <person name="Hibbett D.S."/>
            <person name="Martin F."/>
            <person name="Nordberg H.P."/>
            <person name="Cantor M.N."/>
            <person name="Hua S.X."/>
        </authorList>
    </citation>
    <scope>NUCLEOTIDE SEQUENCE [LARGE SCALE GENOMIC DNA]</scope>
    <source>
        <strain evidence="1 2">Foug A</strain>
    </source>
</reference>
<protein>
    <submittedName>
        <fullName evidence="1">Uncharacterized protein</fullName>
    </submittedName>
</protein>
<dbReference type="EMBL" id="KN822089">
    <property type="protein sequence ID" value="KIM58210.1"/>
    <property type="molecule type" value="Genomic_DNA"/>
</dbReference>
<dbReference type="AlphaFoldDB" id="A0A0C3DBX9"/>
<evidence type="ECO:0000313" key="2">
    <source>
        <dbReference type="Proteomes" id="UP000053989"/>
    </source>
</evidence>
<evidence type="ECO:0000313" key="1">
    <source>
        <dbReference type="EMBL" id="KIM58210.1"/>
    </source>
</evidence>